<name>A0ACC3TG30_9ASCO</name>
<dbReference type="EMBL" id="MU970143">
    <property type="protein sequence ID" value="KAK9320135.1"/>
    <property type="molecule type" value="Genomic_DNA"/>
</dbReference>
<reference evidence="2" key="1">
    <citation type="journal article" date="2024" name="Front. Bioeng. Biotechnol.">
        <title>Genome-scale model development and genomic sequencing of the oleaginous clade Lipomyces.</title>
        <authorList>
            <person name="Czajka J.J."/>
            <person name="Han Y."/>
            <person name="Kim J."/>
            <person name="Mondo S.J."/>
            <person name="Hofstad B.A."/>
            <person name="Robles A."/>
            <person name="Haridas S."/>
            <person name="Riley R."/>
            <person name="LaButti K."/>
            <person name="Pangilinan J."/>
            <person name="Andreopoulos W."/>
            <person name="Lipzen A."/>
            <person name="Yan J."/>
            <person name="Wang M."/>
            <person name="Ng V."/>
            <person name="Grigoriev I.V."/>
            <person name="Spatafora J.W."/>
            <person name="Magnuson J.K."/>
            <person name="Baker S.E."/>
            <person name="Pomraning K.R."/>
        </authorList>
    </citation>
    <scope>NUCLEOTIDE SEQUENCE [LARGE SCALE GENOMIC DNA]</scope>
    <source>
        <strain evidence="2">CBS 10300</strain>
    </source>
</reference>
<keyword evidence="2" id="KW-1185">Reference proteome</keyword>
<comment type="caution">
    <text evidence="1">The sequence shown here is derived from an EMBL/GenBank/DDBJ whole genome shotgun (WGS) entry which is preliminary data.</text>
</comment>
<evidence type="ECO:0000313" key="1">
    <source>
        <dbReference type="EMBL" id="KAK9320135.1"/>
    </source>
</evidence>
<dbReference type="Proteomes" id="UP001489719">
    <property type="component" value="Unassembled WGS sequence"/>
</dbReference>
<proteinExistence type="predicted"/>
<sequence length="433" mass="46650">MEDPGSYYNQGFLAIVGTASEHVTELAAFIDVLNGFVAEAEDQLGPLTSKIAPLVVVDGTGDGDDEEDEPVVEPEKLEEAIALVVDAADALVKASDKEFEPAYNLLLHVLTFSPNGLPDHLDKILGILSTASSILPLPTLSVLTNLFNLLPVSSSLRHLVFLTVLDAAIVTGNTSLLLPQLKQLPTWFEEWSTAPADQVDLLLKIGSKLEPADAHAALKYLQEAHSVAAAAPVPIDPAMTAKMVVIAMKDQSFLDYDSILSVAGTVSSALVELLKVFVTGTLADFKAFSDAHPDVFSSNGLDPEALTTKIRLLTLSTLAGSSPNFTVSYSSIASALVVPEEEVEFWIIDVIRAGLLEGKMSQLERKLFVHQVATRTFGETEWNIIARRLDVWKTSLRDVLTVVRNARMTVENKVAANADHEKVNGVDNTVEVA</sequence>
<evidence type="ECO:0000313" key="2">
    <source>
        <dbReference type="Proteomes" id="UP001489719"/>
    </source>
</evidence>
<gene>
    <name evidence="1" type="ORF">V1517DRAFT_330289</name>
</gene>
<accession>A0ACC3TG30</accession>
<organism evidence="1 2">
    <name type="scientific">Lipomyces orientalis</name>
    <dbReference type="NCBI Taxonomy" id="1233043"/>
    <lineage>
        <taxon>Eukaryota</taxon>
        <taxon>Fungi</taxon>
        <taxon>Dikarya</taxon>
        <taxon>Ascomycota</taxon>
        <taxon>Saccharomycotina</taxon>
        <taxon>Lipomycetes</taxon>
        <taxon>Lipomycetales</taxon>
        <taxon>Lipomycetaceae</taxon>
        <taxon>Lipomyces</taxon>
    </lineage>
</organism>
<protein>
    <submittedName>
        <fullName evidence="1">Uncharacterized protein</fullName>
    </submittedName>
</protein>